<gene>
    <name evidence="9" type="ORF">SAJA_14285</name>
</gene>
<evidence type="ECO:0000256" key="5">
    <source>
        <dbReference type="ARBA" id="ARBA00022991"/>
    </source>
</evidence>
<accession>A0A423PFM8</accession>
<evidence type="ECO:0000256" key="4">
    <source>
        <dbReference type="ARBA" id="ARBA00022827"/>
    </source>
</evidence>
<dbReference type="InterPro" id="IPR014729">
    <property type="entry name" value="Rossmann-like_a/b/a_fold"/>
</dbReference>
<dbReference type="SUPFAM" id="SSF48173">
    <property type="entry name" value="Cryptochrome/photolyase FAD-binding domain"/>
    <property type="match status" value="1"/>
</dbReference>
<proteinExistence type="inferred from homology"/>
<dbReference type="Gene3D" id="1.10.579.10">
    <property type="entry name" value="DNA Cyclobutane Dipyrimidine Photolyase, subunit A, domain 3"/>
    <property type="match status" value="1"/>
</dbReference>
<comment type="similarity">
    <text evidence="1 7">Belongs to the DNA photolyase class-1 family.</text>
</comment>
<dbReference type="Proteomes" id="UP000285310">
    <property type="component" value="Unassembled WGS sequence"/>
</dbReference>
<evidence type="ECO:0000313" key="10">
    <source>
        <dbReference type="Proteomes" id="UP000285310"/>
    </source>
</evidence>
<evidence type="ECO:0000259" key="8">
    <source>
        <dbReference type="PROSITE" id="PS51645"/>
    </source>
</evidence>
<dbReference type="GO" id="GO:0000719">
    <property type="term" value="P:photoreactive repair"/>
    <property type="evidence" value="ECO:0007669"/>
    <property type="project" value="TreeGrafter"/>
</dbReference>
<keyword evidence="3 6" id="KW-0285">Flavoprotein</keyword>
<sequence>MSTGILWFKNDLRLDDNPALVAAAGQVDRLVCVYCIDARFEQTVDYGEAPRVGPHRRGFIAEALVDLEQQLTERHQTLLTVRGEPEDILPRIAAFTGAGAIWAEVERAPDEAAQLERVNAQLPEGCALITTEDNTLYRLADLPYDDLADVPATFTKFRKKIEETIDNRRPVAIPDTLPAPVDLSELSIEQSDIGPWLPAEPRFAGGERAGQARLAYYLFDTDAIADYKQTRNGMLGDDYSSKFSPWLAAGCLSARRIAEQVGVYEAHETANKSTYWLVFELRWREFFHWTLARVGADLFSRGGIIGRDDRPKTTDGPTIAAWQAGRTGMPFIDANMKELAATGYMSNRGRQNVASFFARDLAQDWRWGAAWFEAQLIDYDVASNWCNWATVAGVGTDKRDNGFNVLSQAKRYDSEADYILHWLPELEAVPAKWRHTPWLADADTLAAIDYPRLASLPEAWDRS</sequence>
<keyword evidence="10" id="KW-1185">Reference proteome</keyword>
<reference evidence="9 10" key="1">
    <citation type="submission" date="2013-10" db="EMBL/GenBank/DDBJ databases">
        <title>Salinisphaera japonica YTM-1 Genome Sequencing.</title>
        <authorList>
            <person name="Lai Q."/>
            <person name="Li C."/>
            <person name="Shao Z."/>
        </authorList>
    </citation>
    <scope>NUCLEOTIDE SEQUENCE [LARGE SCALE GENOMIC DNA]</scope>
    <source>
        <strain evidence="9 10">YTM-1</strain>
    </source>
</reference>
<comment type="function">
    <text evidence="7">May have a photoreceptor function.</text>
</comment>
<comment type="cofactor">
    <cofactor evidence="7">
        <name>(6R)-5,10-methylene-5,6,7,8-tetrahydrofolate</name>
        <dbReference type="ChEBI" id="CHEBI:15636"/>
    </cofactor>
    <text evidence="7">Binds 1 5,10-methenyltetrahydrofolate (MTHF) per subunit.</text>
</comment>
<comment type="caution">
    <text evidence="9">The sequence shown here is derived from an EMBL/GenBank/DDBJ whole genome shotgun (WGS) entry which is preliminary data.</text>
</comment>
<comment type="cofactor">
    <cofactor evidence="6 7">
        <name>FAD</name>
        <dbReference type="ChEBI" id="CHEBI:57692"/>
    </cofactor>
    <text evidence="6 7">Binds 1 FAD per subunit.</text>
</comment>
<dbReference type="PROSITE" id="PS51645">
    <property type="entry name" value="PHR_CRY_ALPHA_BETA"/>
    <property type="match status" value="1"/>
</dbReference>
<evidence type="ECO:0000256" key="3">
    <source>
        <dbReference type="ARBA" id="ARBA00022630"/>
    </source>
</evidence>
<dbReference type="Gene3D" id="3.40.50.620">
    <property type="entry name" value="HUPs"/>
    <property type="match status" value="1"/>
</dbReference>
<dbReference type="GO" id="GO:0071949">
    <property type="term" value="F:FAD binding"/>
    <property type="evidence" value="ECO:0007669"/>
    <property type="project" value="TreeGrafter"/>
</dbReference>
<dbReference type="InterPro" id="IPR014133">
    <property type="entry name" value="Cry_DASH"/>
</dbReference>
<evidence type="ECO:0000256" key="7">
    <source>
        <dbReference type="RuleBase" id="RU367151"/>
    </source>
</evidence>
<dbReference type="NCBIfam" id="TIGR02765">
    <property type="entry name" value="crypto_DASH"/>
    <property type="match status" value="1"/>
</dbReference>
<dbReference type="GO" id="GO:0003904">
    <property type="term" value="F:deoxyribodipyrimidine photo-lyase activity"/>
    <property type="evidence" value="ECO:0007669"/>
    <property type="project" value="TreeGrafter"/>
</dbReference>
<feature type="binding site" evidence="6">
    <location>
        <position position="227"/>
    </location>
    <ligand>
        <name>FAD</name>
        <dbReference type="ChEBI" id="CHEBI:57692"/>
    </ligand>
</feature>
<evidence type="ECO:0000313" key="9">
    <source>
        <dbReference type="EMBL" id="ROO24375.1"/>
    </source>
</evidence>
<dbReference type="EMBL" id="AYKG01000067">
    <property type="protein sequence ID" value="ROO24375.1"/>
    <property type="molecule type" value="Genomic_DNA"/>
</dbReference>
<dbReference type="PRINTS" id="PR00147">
    <property type="entry name" value="DNAPHOTLYASE"/>
</dbReference>
<evidence type="ECO:0000256" key="2">
    <source>
        <dbReference type="ARBA" id="ARBA00017881"/>
    </source>
</evidence>
<feature type="binding site" evidence="6">
    <location>
        <begin position="240"/>
        <end position="244"/>
    </location>
    <ligand>
        <name>FAD</name>
        <dbReference type="ChEBI" id="CHEBI:57692"/>
    </ligand>
</feature>
<dbReference type="InterPro" id="IPR036134">
    <property type="entry name" value="Crypto/Photolyase_FAD-like_sf"/>
</dbReference>
<evidence type="ECO:0000256" key="6">
    <source>
        <dbReference type="PIRSR" id="PIRSR602081-1"/>
    </source>
</evidence>
<feature type="domain" description="Photolyase/cryptochrome alpha/beta" evidence="8">
    <location>
        <begin position="2"/>
        <end position="136"/>
    </location>
</feature>
<dbReference type="Gene3D" id="1.25.40.80">
    <property type="match status" value="1"/>
</dbReference>
<dbReference type="InterPro" id="IPR006050">
    <property type="entry name" value="DNA_photolyase_N"/>
</dbReference>
<keyword evidence="5 7" id="KW-0157">Chromophore</keyword>
<dbReference type="PANTHER" id="PTHR11455">
    <property type="entry name" value="CRYPTOCHROME"/>
    <property type="match status" value="1"/>
</dbReference>
<dbReference type="AlphaFoldDB" id="A0A423PFM8"/>
<keyword evidence="4 6" id="KW-0274">FAD</keyword>
<dbReference type="InterPro" id="IPR002081">
    <property type="entry name" value="Cryptochrome/DNA_photolyase_1"/>
</dbReference>
<evidence type="ECO:0000256" key="1">
    <source>
        <dbReference type="ARBA" id="ARBA00005862"/>
    </source>
</evidence>
<dbReference type="RefSeq" id="WP_184999908.1">
    <property type="nucleotide sequence ID" value="NZ_AYKG01000067.1"/>
</dbReference>
<name>A0A423PFM8_9GAMM</name>
<dbReference type="PANTHER" id="PTHR11455:SF22">
    <property type="entry name" value="CRYPTOCHROME DASH"/>
    <property type="match status" value="1"/>
</dbReference>
<dbReference type="SUPFAM" id="SSF52425">
    <property type="entry name" value="Cryptochrome/photolyase, N-terminal domain"/>
    <property type="match status" value="1"/>
</dbReference>
<feature type="binding site" evidence="6">
    <location>
        <begin position="378"/>
        <end position="380"/>
    </location>
    <ligand>
        <name>FAD</name>
        <dbReference type="ChEBI" id="CHEBI:57692"/>
    </ligand>
</feature>
<dbReference type="GO" id="GO:0003677">
    <property type="term" value="F:DNA binding"/>
    <property type="evidence" value="ECO:0007669"/>
    <property type="project" value="TreeGrafter"/>
</dbReference>
<dbReference type="InterPro" id="IPR005101">
    <property type="entry name" value="Cryptochr/Photolyase_FAD-bd"/>
</dbReference>
<dbReference type="InterPro" id="IPR036155">
    <property type="entry name" value="Crypto/Photolyase_N_sf"/>
</dbReference>
<protein>
    <recommendedName>
        <fullName evidence="2 7">Cryptochrome DASH</fullName>
    </recommendedName>
</protein>
<organism evidence="9 10">
    <name type="scientific">Salinisphaera japonica YTM-1</name>
    <dbReference type="NCBI Taxonomy" id="1209778"/>
    <lineage>
        <taxon>Bacteria</taxon>
        <taxon>Pseudomonadati</taxon>
        <taxon>Pseudomonadota</taxon>
        <taxon>Gammaproteobacteria</taxon>
        <taxon>Salinisphaerales</taxon>
        <taxon>Salinisphaeraceae</taxon>
        <taxon>Salinisphaera</taxon>
    </lineage>
</organism>
<dbReference type="Pfam" id="PF00875">
    <property type="entry name" value="DNA_photolyase"/>
    <property type="match status" value="1"/>
</dbReference>
<dbReference type="Pfam" id="PF03441">
    <property type="entry name" value="FAD_binding_7"/>
    <property type="match status" value="1"/>
</dbReference>
<dbReference type="InParanoid" id="A0A423PFM8"/>